<accession>A0A0F9MSY0</accession>
<comment type="caution">
    <text evidence="1">The sequence shown here is derived from an EMBL/GenBank/DDBJ whole genome shotgun (WGS) entry which is preliminary data.</text>
</comment>
<protein>
    <submittedName>
        <fullName evidence="1">Uncharacterized protein</fullName>
    </submittedName>
</protein>
<reference evidence="1" key="1">
    <citation type="journal article" date="2015" name="Nature">
        <title>Complex archaea that bridge the gap between prokaryotes and eukaryotes.</title>
        <authorList>
            <person name="Spang A."/>
            <person name="Saw J.H."/>
            <person name="Jorgensen S.L."/>
            <person name="Zaremba-Niedzwiedzka K."/>
            <person name="Martijn J."/>
            <person name="Lind A.E."/>
            <person name="van Eijk R."/>
            <person name="Schleper C."/>
            <person name="Guy L."/>
            <person name="Ettema T.J."/>
        </authorList>
    </citation>
    <scope>NUCLEOTIDE SEQUENCE</scope>
</reference>
<dbReference type="AlphaFoldDB" id="A0A0F9MSY0"/>
<proteinExistence type="predicted"/>
<gene>
    <name evidence="1" type="ORF">LCGC14_1052380</name>
</gene>
<evidence type="ECO:0000313" key="1">
    <source>
        <dbReference type="EMBL" id="KKN08869.1"/>
    </source>
</evidence>
<sequence>MKKLSDYKDEEKQDIRESVNLQGKKIIDSFYEEGHQKVSDDSYGLCADCKEFKITKMEFGETFAECGVWDKRRTSQRKVEECSAYVKRGQMTLFDMQQMAYIIEVDTKKIGF</sequence>
<dbReference type="EMBL" id="LAZR01004409">
    <property type="protein sequence ID" value="KKN08869.1"/>
    <property type="molecule type" value="Genomic_DNA"/>
</dbReference>
<name>A0A0F9MSY0_9ZZZZ</name>
<organism evidence="1">
    <name type="scientific">marine sediment metagenome</name>
    <dbReference type="NCBI Taxonomy" id="412755"/>
    <lineage>
        <taxon>unclassified sequences</taxon>
        <taxon>metagenomes</taxon>
        <taxon>ecological metagenomes</taxon>
    </lineage>
</organism>